<organism evidence="2 3">
    <name type="scientific">Puniceibacterium antarcticum</name>
    <dbReference type="NCBI Taxonomy" id="1206336"/>
    <lineage>
        <taxon>Bacteria</taxon>
        <taxon>Pseudomonadati</taxon>
        <taxon>Pseudomonadota</taxon>
        <taxon>Alphaproteobacteria</taxon>
        <taxon>Rhodobacterales</taxon>
        <taxon>Paracoccaceae</taxon>
        <taxon>Puniceibacterium</taxon>
    </lineage>
</organism>
<evidence type="ECO:0000256" key="1">
    <source>
        <dbReference type="SAM" id="Phobius"/>
    </source>
</evidence>
<dbReference type="Proteomes" id="UP000231259">
    <property type="component" value="Unassembled WGS sequence"/>
</dbReference>
<name>A0A2G8RJS3_9RHOB</name>
<sequence>MFKVARYWRPVGFVLLISGLVLLMLPFVRYAFVFGAEGLGLGELRDSYLFRDGGGLSNPAIFGHMLCGAVVTLLVPVQLIPWVRRLLPWWHRWAGRIITGLGLMTGAAGLLYILQRGSVGGWPMDLGFGIYGLCLIVSCVQTLRFARAGQMDRHRRWALRTFWLAIGSWLYRFHYGLWYLATDGAASNANFSGAFDLVQNFAFYLPYLLGLELYLRR</sequence>
<evidence type="ECO:0000313" key="3">
    <source>
        <dbReference type="Proteomes" id="UP000231259"/>
    </source>
</evidence>
<feature type="transmembrane region" description="Helical" evidence="1">
    <location>
        <begin position="12"/>
        <end position="32"/>
    </location>
</feature>
<dbReference type="Pfam" id="PF10067">
    <property type="entry name" value="DUF2306"/>
    <property type="match status" value="1"/>
</dbReference>
<dbReference type="InterPro" id="IPR018750">
    <property type="entry name" value="DUF2306_membrane"/>
</dbReference>
<feature type="transmembrane region" description="Helical" evidence="1">
    <location>
        <begin position="126"/>
        <end position="145"/>
    </location>
</feature>
<feature type="transmembrane region" description="Helical" evidence="1">
    <location>
        <begin position="61"/>
        <end position="81"/>
    </location>
</feature>
<dbReference type="AlphaFoldDB" id="A0A2G8RJS3"/>
<evidence type="ECO:0000313" key="2">
    <source>
        <dbReference type="EMBL" id="PIL21856.1"/>
    </source>
</evidence>
<protein>
    <submittedName>
        <fullName evidence="2">Uncharacterized protein</fullName>
    </submittedName>
</protein>
<keyword evidence="1" id="KW-0472">Membrane</keyword>
<feature type="transmembrane region" description="Helical" evidence="1">
    <location>
        <begin position="157"/>
        <end position="177"/>
    </location>
</feature>
<reference evidence="2 3" key="1">
    <citation type="submission" date="2013-09" db="EMBL/GenBank/DDBJ databases">
        <title>Genome sequencing of Phaeobacter antarcticus sp. nov. SM1211.</title>
        <authorList>
            <person name="Zhang X.-Y."/>
            <person name="Liu C."/>
            <person name="Chen X.-L."/>
            <person name="Xie B.-B."/>
            <person name="Qin Q.-L."/>
            <person name="Rong J.-C."/>
            <person name="Zhang Y.-Z."/>
        </authorList>
    </citation>
    <scope>NUCLEOTIDE SEQUENCE [LARGE SCALE GENOMIC DNA]</scope>
    <source>
        <strain evidence="2 3">SM1211</strain>
    </source>
</reference>
<feature type="transmembrane region" description="Helical" evidence="1">
    <location>
        <begin position="197"/>
        <end position="215"/>
    </location>
</feature>
<keyword evidence="1" id="KW-1133">Transmembrane helix</keyword>
<comment type="caution">
    <text evidence="2">The sequence shown here is derived from an EMBL/GenBank/DDBJ whole genome shotgun (WGS) entry which is preliminary data.</text>
</comment>
<accession>A0A2G8RJS3</accession>
<dbReference type="EMBL" id="AWWI01000021">
    <property type="protein sequence ID" value="PIL21856.1"/>
    <property type="molecule type" value="Genomic_DNA"/>
</dbReference>
<feature type="transmembrane region" description="Helical" evidence="1">
    <location>
        <begin position="93"/>
        <end position="114"/>
    </location>
</feature>
<keyword evidence="3" id="KW-1185">Reference proteome</keyword>
<gene>
    <name evidence="2" type="ORF">P775_02455</name>
</gene>
<keyword evidence="1" id="KW-0812">Transmembrane</keyword>
<proteinExistence type="predicted"/>